<evidence type="ECO:0000313" key="5">
    <source>
        <dbReference type="Proteomes" id="UP001465976"/>
    </source>
</evidence>
<dbReference type="SUPFAM" id="SSF57180">
    <property type="entry name" value="Cellulose-binding domain"/>
    <property type="match status" value="1"/>
</dbReference>
<feature type="chain" id="PRO_5046583878" description="CBM1 domain-containing protein" evidence="2">
    <location>
        <begin position="20"/>
        <end position="327"/>
    </location>
</feature>
<dbReference type="CDD" id="cd01846">
    <property type="entry name" value="fatty_acyltransferase_like"/>
    <property type="match status" value="1"/>
</dbReference>
<gene>
    <name evidence="4" type="ORF">V5O48_009502</name>
</gene>
<proteinExistence type="predicted"/>
<dbReference type="Gene3D" id="3.40.50.1110">
    <property type="entry name" value="SGNH hydrolase"/>
    <property type="match status" value="1"/>
</dbReference>
<evidence type="ECO:0000256" key="1">
    <source>
        <dbReference type="ARBA" id="ARBA00022729"/>
    </source>
</evidence>
<name>A0ABR3FB21_9AGAR</name>
<protein>
    <recommendedName>
        <fullName evidence="3">CBM1 domain-containing protein</fullName>
    </recommendedName>
</protein>
<dbReference type="PROSITE" id="PS51164">
    <property type="entry name" value="CBM1_2"/>
    <property type="match status" value="1"/>
</dbReference>
<dbReference type="InterPro" id="IPR036514">
    <property type="entry name" value="SGNH_hydro_sf"/>
</dbReference>
<evidence type="ECO:0000259" key="3">
    <source>
        <dbReference type="PROSITE" id="PS51164"/>
    </source>
</evidence>
<comment type="caution">
    <text evidence="4">The sequence shown here is derived from an EMBL/GenBank/DDBJ whole genome shotgun (WGS) entry which is preliminary data.</text>
</comment>
<keyword evidence="1 2" id="KW-0732">Signal</keyword>
<evidence type="ECO:0000256" key="2">
    <source>
        <dbReference type="SAM" id="SignalP"/>
    </source>
</evidence>
<dbReference type="SMART" id="SM00236">
    <property type="entry name" value="fCBD"/>
    <property type="match status" value="1"/>
</dbReference>
<sequence>MNAALGLFAISSLAVLVSAQSPAWGQCGGIGWAGATSCVSGSACIKVNDYYSQCQPGTAATTTTTASSGGSTPPANPTANYWFSFGDSYTQTGFDISSTLPTAGNPFGNPPYPGWTSSGGPNWVGYDTVTYNKSLLLTYNFAYGGATIDANLVVPYDPSVKSLTDQINSFVSWNSGAGKSVWNSANTLFSIWIGINDLGNSYYQSGDRSAFSDTLLNAEFALVQKLMVPQGTTATTLLGSVINTFNSKLAAKASSFASAHSGVKTYIYDSYAGFSKILDNPQAYGFRDNTTYGDAADLFWYNDLHPTQYVHKYIAQDVAKVLASTPF</sequence>
<dbReference type="Pfam" id="PF00657">
    <property type="entry name" value="Lipase_GDSL"/>
    <property type="match status" value="1"/>
</dbReference>
<dbReference type="EMBL" id="JBAHYK010000627">
    <property type="protein sequence ID" value="KAL0572462.1"/>
    <property type="molecule type" value="Genomic_DNA"/>
</dbReference>
<evidence type="ECO:0000313" key="4">
    <source>
        <dbReference type="EMBL" id="KAL0572462.1"/>
    </source>
</evidence>
<dbReference type="PANTHER" id="PTHR45642">
    <property type="entry name" value="GDSL ESTERASE/LIPASE EXL3"/>
    <property type="match status" value="1"/>
</dbReference>
<dbReference type="InterPro" id="IPR050592">
    <property type="entry name" value="GDSL_lipolytic_enzyme"/>
</dbReference>
<dbReference type="InterPro" id="IPR035971">
    <property type="entry name" value="CBD_sf"/>
</dbReference>
<dbReference type="InterPro" id="IPR001087">
    <property type="entry name" value="GDSL"/>
</dbReference>
<feature type="signal peptide" evidence="2">
    <location>
        <begin position="1"/>
        <end position="19"/>
    </location>
</feature>
<keyword evidence="5" id="KW-1185">Reference proteome</keyword>
<dbReference type="InterPro" id="IPR000254">
    <property type="entry name" value="CBD"/>
</dbReference>
<accession>A0ABR3FB21</accession>
<dbReference type="Pfam" id="PF00734">
    <property type="entry name" value="CBM_1"/>
    <property type="match status" value="1"/>
</dbReference>
<dbReference type="Proteomes" id="UP001465976">
    <property type="component" value="Unassembled WGS sequence"/>
</dbReference>
<organism evidence="4 5">
    <name type="scientific">Marasmius crinis-equi</name>
    <dbReference type="NCBI Taxonomy" id="585013"/>
    <lineage>
        <taxon>Eukaryota</taxon>
        <taxon>Fungi</taxon>
        <taxon>Dikarya</taxon>
        <taxon>Basidiomycota</taxon>
        <taxon>Agaricomycotina</taxon>
        <taxon>Agaricomycetes</taxon>
        <taxon>Agaricomycetidae</taxon>
        <taxon>Agaricales</taxon>
        <taxon>Marasmiineae</taxon>
        <taxon>Marasmiaceae</taxon>
        <taxon>Marasmius</taxon>
    </lineage>
</organism>
<reference evidence="4 5" key="1">
    <citation type="submission" date="2024-02" db="EMBL/GenBank/DDBJ databases">
        <title>A draft genome for the cacao thread blight pathogen Marasmius crinis-equi.</title>
        <authorList>
            <person name="Cohen S.P."/>
            <person name="Baruah I.K."/>
            <person name="Amoako-Attah I."/>
            <person name="Bukari Y."/>
            <person name="Meinhardt L.W."/>
            <person name="Bailey B.A."/>
        </authorList>
    </citation>
    <scope>NUCLEOTIDE SEQUENCE [LARGE SCALE GENOMIC DNA]</scope>
    <source>
        <strain evidence="4 5">GH-76</strain>
    </source>
</reference>
<dbReference type="PANTHER" id="PTHR45642:SF139">
    <property type="entry name" value="SGNH HYDROLASE-TYPE ESTERASE DOMAIN-CONTAINING PROTEIN"/>
    <property type="match status" value="1"/>
</dbReference>
<dbReference type="PROSITE" id="PS00562">
    <property type="entry name" value="CBM1_1"/>
    <property type="match status" value="1"/>
</dbReference>
<feature type="domain" description="CBM1" evidence="3">
    <location>
        <begin position="19"/>
        <end position="55"/>
    </location>
</feature>
<dbReference type="SUPFAM" id="SSF52266">
    <property type="entry name" value="SGNH hydrolase"/>
    <property type="match status" value="1"/>
</dbReference>